<dbReference type="AlphaFoldDB" id="A0A6V8SDB6"/>
<dbReference type="InterPro" id="IPR013325">
    <property type="entry name" value="RNA_pol_sigma_r2"/>
</dbReference>
<sequence length="164" mass="19781">MHTISQYDSDYYCKKIETHGNTVYKICRLYLKENADIEDVFQKVFLKLIEKKPYFKNQEHERAWFIKVTANTCKDFLKSYWNKNTVSINDIDSVTEGIELSEVFEAVFSLEHKYKIVIYMYYYEGYSISEISNILKVNEATIRTQLKRAREKLKNKLERDEFYE</sequence>
<feature type="domain" description="RNA polymerase sigma factor 70 region 4 type 2" evidence="6">
    <location>
        <begin position="109"/>
        <end position="153"/>
    </location>
</feature>
<comment type="caution">
    <text evidence="7">The sequence shown here is derived from an EMBL/GenBank/DDBJ whole genome shotgun (WGS) entry which is preliminary data.</text>
</comment>
<dbReference type="Gene3D" id="1.10.1740.10">
    <property type="match status" value="1"/>
</dbReference>
<dbReference type="NCBIfam" id="TIGR02937">
    <property type="entry name" value="sigma70-ECF"/>
    <property type="match status" value="1"/>
</dbReference>
<dbReference type="InterPro" id="IPR013249">
    <property type="entry name" value="RNA_pol_sigma70_r4_t2"/>
</dbReference>
<proteinExistence type="inferred from homology"/>
<dbReference type="InterPro" id="IPR014284">
    <property type="entry name" value="RNA_pol_sigma-70_dom"/>
</dbReference>
<dbReference type="InterPro" id="IPR036388">
    <property type="entry name" value="WH-like_DNA-bd_sf"/>
</dbReference>
<dbReference type="Gene3D" id="1.10.10.10">
    <property type="entry name" value="Winged helix-like DNA-binding domain superfamily/Winged helix DNA-binding domain"/>
    <property type="match status" value="1"/>
</dbReference>
<dbReference type="GO" id="GO:0016987">
    <property type="term" value="F:sigma factor activity"/>
    <property type="evidence" value="ECO:0007669"/>
    <property type="project" value="UniProtKB-KW"/>
</dbReference>
<gene>
    <name evidence="7" type="ORF">bsdtw1_01302</name>
</gene>
<dbReference type="SUPFAM" id="SSF88659">
    <property type="entry name" value="Sigma3 and sigma4 domains of RNA polymerase sigma factors"/>
    <property type="match status" value="1"/>
</dbReference>
<protein>
    <submittedName>
        <fullName evidence="7">RNA polymerase sigma factor SigV</fullName>
    </submittedName>
</protein>
<accession>A0A6V8SDB6</accession>
<feature type="domain" description="RNA polymerase sigma-70 region 2" evidence="5">
    <location>
        <begin position="16"/>
        <end position="81"/>
    </location>
</feature>
<dbReference type="Pfam" id="PF08281">
    <property type="entry name" value="Sigma70_r4_2"/>
    <property type="match status" value="1"/>
</dbReference>
<keyword evidence="2" id="KW-0805">Transcription regulation</keyword>
<evidence type="ECO:0000256" key="1">
    <source>
        <dbReference type="ARBA" id="ARBA00010641"/>
    </source>
</evidence>
<name>A0A6V8SDB6_9CLOT</name>
<dbReference type="InterPro" id="IPR039425">
    <property type="entry name" value="RNA_pol_sigma-70-like"/>
</dbReference>
<keyword evidence="3" id="KW-0731">Sigma factor</keyword>
<dbReference type="GO" id="GO:0003677">
    <property type="term" value="F:DNA binding"/>
    <property type="evidence" value="ECO:0007669"/>
    <property type="project" value="InterPro"/>
</dbReference>
<dbReference type="CDD" id="cd06171">
    <property type="entry name" value="Sigma70_r4"/>
    <property type="match status" value="1"/>
</dbReference>
<dbReference type="RefSeq" id="WP_183276752.1">
    <property type="nucleotide sequence ID" value="NZ_BLZR01000001.1"/>
</dbReference>
<dbReference type="InterPro" id="IPR013324">
    <property type="entry name" value="RNA_pol_sigma_r3/r4-like"/>
</dbReference>
<dbReference type="InterPro" id="IPR007627">
    <property type="entry name" value="RNA_pol_sigma70_r2"/>
</dbReference>
<evidence type="ECO:0000256" key="4">
    <source>
        <dbReference type="ARBA" id="ARBA00023163"/>
    </source>
</evidence>
<dbReference type="Proteomes" id="UP000580568">
    <property type="component" value="Unassembled WGS sequence"/>
</dbReference>
<comment type="similarity">
    <text evidence="1">Belongs to the sigma-70 factor family. ECF subfamily.</text>
</comment>
<evidence type="ECO:0000259" key="5">
    <source>
        <dbReference type="Pfam" id="PF04542"/>
    </source>
</evidence>
<evidence type="ECO:0000313" key="7">
    <source>
        <dbReference type="EMBL" id="GFP75229.1"/>
    </source>
</evidence>
<dbReference type="Pfam" id="PF04542">
    <property type="entry name" value="Sigma70_r2"/>
    <property type="match status" value="1"/>
</dbReference>
<dbReference type="SUPFAM" id="SSF88946">
    <property type="entry name" value="Sigma2 domain of RNA polymerase sigma factors"/>
    <property type="match status" value="1"/>
</dbReference>
<organism evidence="7 8">
    <name type="scientific">Clostridium fungisolvens</name>
    <dbReference type="NCBI Taxonomy" id="1604897"/>
    <lineage>
        <taxon>Bacteria</taxon>
        <taxon>Bacillati</taxon>
        <taxon>Bacillota</taxon>
        <taxon>Clostridia</taxon>
        <taxon>Eubacteriales</taxon>
        <taxon>Clostridiaceae</taxon>
        <taxon>Clostridium</taxon>
    </lineage>
</organism>
<dbReference type="PANTHER" id="PTHR43133">
    <property type="entry name" value="RNA POLYMERASE ECF-TYPE SIGMA FACTO"/>
    <property type="match status" value="1"/>
</dbReference>
<dbReference type="GO" id="GO:0006352">
    <property type="term" value="P:DNA-templated transcription initiation"/>
    <property type="evidence" value="ECO:0007669"/>
    <property type="project" value="InterPro"/>
</dbReference>
<evidence type="ECO:0000256" key="3">
    <source>
        <dbReference type="ARBA" id="ARBA00023082"/>
    </source>
</evidence>
<keyword evidence="8" id="KW-1185">Reference proteome</keyword>
<evidence type="ECO:0000313" key="8">
    <source>
        <dbReference type="Proteomes" id="UP000580568"/>
    </source>
</evidence>
<reference evidence="7 8" key="1">
    <citation type="submission" date="2020-07" db="EMBL/GenBank/DDBJ databases">
        <title>A new beta-1,3-glucan-decomposing anaerobic bacterium isolated from anoxic soil subjected to biological soil disinfestation.</title>
        <authorList>
            <person name="Ueki A."/>
            <person name="Tonouchi A."/>
        </authorList>
    </citation>
    <scope>NUCLEOTIDE SEQUENCE [LARGE SCALE GENOMIC DNA]</scope>
    <source>
        <strain evidence="7 8">TW1</strain>
    </source>
</reference>
<dbReference type="PANTHER" id="PTHR43133:SF51">
    <property type="entry name" value="RNA POLYMERASE SIGMA FACTOR"/>
    <property type="match status" value="1"/>
</dbReference>
<evidence type="ECO:0000259" key="6">
    <source>
        <dbReference type="Pfam" id="PF08281"/>
    </source>
</evidence>
<evidence type="ECO:0000256" key="2">
    <source>
        <dbReference type="ARBA" id="ARBA00023015"/>
    </source>
</evidence>
<keyword evidence="4" id="KW-0804">Transcription</keyword>
<dbReference type="EMBL" id="BLZR01000001">
    <property type="protein sequence ID" value="GFP75229.1"/>
    <property type="molecule type" value="Genomic_DNA"/>
</dbReference>